<organism evidence="3 4">
    <name type="scientific">Modestobacter italicus (strain DSM 44449 / CECT 9708 / BC 501)</name>
    <dbReference type="NCBI Taxonomy" id="2732864"/>
    <lineage>
        <taxon>Bacteria</taxon>
        <taxon>Bacillati</taxon>
        <taxon>Actinomycetota</taxon>
        <taxon>Actinomycetes</taxon>
        <taxon>Geodermatophilales</taxon>
        <taxon>Geodermatophilaceae</taxon>
        <taxon>Modestobacter</taxon>
    </lineage>
</organism>
<protein>
    <recommendedName>
        <fullName evidence="5">IPT/TIG domain-containing protein</fullName>
    </recommendedName>
</protein>
<dbReference type="AlphaFoldDB" id="I4F0Z3"/>
<dbReference type="STRING" id="477641.MODMU_3903"/>
<name>I4F0Z3_MODI5</name>
<dbReference type="InterPro" id="IPR013783">
    <property type="entry name" value="Ig-like_fold"/>
</dbReference>
<feature type="region of interest" description="Disordered" evidence="1">
    <location>
        <begin position="35"/>
        <end position="104"/>
    </location>
</feature>
<feature type="signal peptide" evidence="2">
    <location>
        <begin position="1"/>
        <end position="32"/>
    </location>
</feature>
<dbReference type="EMBL" id="FO203431">
    <property type="protein sequence ID" value="CCH89306.1"/>
    <property type="molecule type" value="Genomic_DNA"/>
</dbReference>
<evidence type="ECO:0000313" key="3">
    <source>
        <dbReference type="EMBL" id="CCH89306.1"/>
    </source>
</evidence>
<accession>I4F0Z3</accession>
<keyword evidence="4" id="KW-1185">Reference proteome</keyword>
<proteinExistence type="predicted"/>
<evidence type="ECO:0000313" key="4">
    <source>
        <dbReference type="Proteomes" id="UP000006461"/>
    </source>
</evidence>
<evidence type="ECO:0000256" key="1">
    <source>
        <dbReference type="SAM" id="MobiDB-lite"/>
    </source>
</evidence>
<sequence>MSLSRALRPVVLAVTAGALTTGALTTAAPAAAAPPAVVSSDAGTPSATAGRSAAVRGDATAAISDPAPSRGDRVTVTGTGFSADEKVTASLPSRNQGQLGSAVADEDGRVSIPVDVPTTLTDGDQEVLLTGTSGERASTGFALRPLLADVLDRLLRWWPERTGDAG</sequence>
<dbReference type="eggNOG" id="COG0737">
    <property type="taxonomic scope" value="Bacteria"/>
</dbReference>
<keyword evidence="2" id="KW-0732">Signal</keyword>
<evidence type="ECO:0000256" key="2">
    <source>
        <dbReference type="SAM" id="SignalP"/>
    </source>
</evidence>
<dbReference type="Gene3D" id="2.60.40.10">
    <property type="entry name" value="Immunoglobulins"/>
    <property type="match status" value="1"/>
</dbReference>
<gene>
    <name evidence="3" type="ordered locus">MODMU_3903</name>
</gene>
<reference evidence="3 4" key="1">
    <citation type="journal article" date="2012" name="J. Bacteriol.">
        <title>Genome Sequence of Radiation-Resistant Modestobacter marinus Strain BC501, a Representative Actinobacterium That Thrives on Calcareous Stone Surfaces.</title>
        <authorList>
            <person name="Normand P."/>
            <person name="Gury J."/>
            <person name="Pujic P."/>
            <person name="Chouaia B."/>
            <person name="Crotti E."/>
            <person name="Brusetti L."/>
            <person name="Daffonchio D."/>
            <person name="Vacherie B."/>
            <person name="Barbe V."/>
            <person name="Medigue C."/>
            <person name="Calteau A."/>
            <person name="Ghodhbane-Gtari F."/>
            <person name="Essoussi I."/>
            <person name="Nouioui I."/>
            <person name="Abbassi-Ghozzi I."/>
            <person name="Gtari M."/>
        </authorList>
    </citation>
    <scope>NUCLEOTIDE SEQUENCE [LARGE SCALE GENOMIC DNA]</scope>
    <source>
        <strain evidence="4">BC 501</strain>
    </source>
</reference>
<evidence type="ECO:0008006" key="5">
    <source>
        <dbReference type="Google" id="ProtNLM"/>
    </source>
</evidence>
<feature type="chain" id="PRO_5003689154" description="IPT/TIG domain-containing protein" evidence="2">
    <location>
        <begin position="33"/>
        <end position="166"/>
    </location>
</feature>
<feature type="compositionally biased region" description="Polar residues" evidence="1">
    <location>
        <begin position="90"/>
        <end position="99"/>
    </location>
</feature>
<dbReference type="Proteomes" id="UP000006461">
    <property type="component" value="Chromosome"/>
</dbReference>
<dbReference type="HOGENOM" id="CLU_1600842_0_0_11"/>
<dbReference type="GO" id="GO:0005975">
    <property type="term" value="P:carbohydrate metabolic process"/>
    <property type="evidence" value="ECO:0007669"/>
    <property type="project" value="UniProtKB-ARBA"/>
</dbReference>
<dbReference type="OrthoDB" id="5192534at2"/>
<dbReference type="KEGG" id="mmar:MODMU_3903"/>